<name>A0A1Y2ALI0_9TREE</name>
<sequence length="591" mass="64982">MLLRSFPKPRSRLKMSSISPQPSSSSAAAAANQKPRATSFSTFTKSPRKDKGKQRAELDDGHGGLGATGAPDLHAGQGIPDVPLQSMLEEALSTPLRRPSLESLEFQRPSPISPPPKAHHAPNILQANRPRLLQQPARSAEPISGLAYIAGRATSASRIIATEGGIDGLPRQGESSTAPWQRASPQTSFFPDLDPVTGLPIINDEFLEEPTDTTAPSLHLQRTITDLLKTPTRPPKAANATSYFPSVFSRISLPLPGSKPSTDLTRTDSRRSFSSTSQQDDWTSWATGWWSGNKNKVDQMMSEDDRADTIEEEKEKHRRKYRTPRRPMVFCHGLLGFDYLGPASLPPLQISHWRGIREVLESNGVDVLIARVPATSSIKDRAAILEELIAEKYPGQEVNLIGHSMGGLDCRYLISRIRTTKFKPISLTTISTPHRGSPFADYVVDNLIGRERLPAMLSLMETMRLPHSGDGSAFNALGTRAMKEFNAEVVDEDDVNYYSWGASFDPGLLDTFRWPHSVILAKEGPNDGLVSVSSAKWGEYRGTLVGVNHLDLVGWVNHVRYAISGWTGNPITFKPATFYLEIADFLAEQGF</sequence>
<dbReference type="Proteomes" id="UP000193986">
    <property type="component" value="Unassembled WGS sequence"/>
</dbReference>
<evidence type="ECO:0000259" key="3">
    <source>
        <dbReference type="Pfam" id="PF05057"/>
    </source>
</evidence>
<feature type="compositionally biased region" description="Polar residues" evidence="2">
    <location>
        <begin position="173"/>
        <end position="189"/>
    </location>
</feature>
<feature type="domain" description="DUF676" evidence="3">
    <location>
        <begin position="395"/>
        <end position="440"/>
    </location>
</feature>
<feature type="compositionally biased region" description="Basic and acidic residues" evidence="2">
    <location>
        <begin position="303"/>
        <end position="315"/>
    </location>
</feature>
<proteinExistence type="inferred from homology"/>
<evidence type="ECO:0000256" key="2">
    <source>
        <dbReference type="SAM" id="MobiDB-lite"/>
    </source>
</evidence>
<keyword evidence="4" id="KW-0378">Hydrolase</keyword>
<dbReference type="GO" id="GO:0016787">
    <property type="term" value="F:hydrolase activity"/>
    <property type="evidence" value="ECO:0007669"/>
    <property type="project" value="UniProtKB-KW"/>
</dbReference>
<evidence type="ECO:0000256" key="1">
    <source>
        <dbReference type="ARBA" id="ARBA00007920"/>
    </source>
</evidence>
<accession>A0A1Y2ALI0</accession>
<evidence type="ECO:0000313" key="4">
    <source>
        <dbReference type="EMBL" id="ORY23428.1"/>
    </source>
</evidence>
<dbReference type="SUPFAM" id="SSF53474">
    <property type="entry name" value="alpha/beta-Hydrolases"/>
    <property type="match status" value="1"/>
</dbReference>
<feature type="compositionally biased region" description="Polar residues" evidence="2">
    <location>
        <begin position="35"/>
        <end position="45"/>
    </location>
</feature>
<dbReference type="InterPro" id="IPR007751">
    <property type="entry name" value="DUF676_lipase-like"/>
</dbReference>
<dbReference type="InParanoid" id="A0A1Y2ALI0"/>
<feature type="compositionally biased region" description="Low complexity" evidence="2">
    <location>
        <begin position="16"/>
        <end position="31"/>
    </location>
</feature>
<comment type="similarity">
    <text evidence="1">Belongs to the putative lipase ROG1 family.</text>
</comment>
<reference evidence="4 5" key="1">
    <citation type="submission" date="2016-07" db="EMBL/GenBank/DDBJ databases">
        <title>Pervasive Adenine N6-methylation of Active Genes in Fungi.</title>
        <authorList>
            <consortium name="DOE Joint Genome Institute"/>
            <person name="Mondo S.J."/>
            <person name="Dannebaum R.O."/>
            <person name="Kuo R.C."/>
            <person name="Labutti K."/>
            <person name="Haridas S."/>
            <person name="Kuo A."/>
            <person name="Salamov A."/>
            <person name="Ahrendt S.R."/>
            <person name="Lipzen A."/>
            <person name="Sullivan W."/>
            <person name="Andreopoulos W.B."/>
            <person name="Clum A."/>
            <person name="Lindquist E."/>
            <person name="Daum C."/>
            <person name="Ramamoorthy G.K."/>
            <person name="Gryganskyi A."/>
            <person name="Culley D."/>
            <person name="Magnuson J.K."/>
            <person name="James T.Y."/>
            <person name="O'Malley M.A."/>
            <person name="Stajich J.E."/>
            <person name="Spatafora J.W."/>
            <person name="Visel A."/>
            <person name="Grigoriev I.V."/>
        </authorList>
    </citation>
    <scope>NUCLEOTIDE SEQUENCE [LARGE SCALE GENOMIC DNA]</scope>
    <source>
        <strain evidence="4 5">68-887.2</strain>
    </source>
</reference>
<dbReference type="Pfam" id="PF05057">
    <property type="entry name" value="DUF676"/>
    <property type="match status" value="1"/>
</dbReference>
<evidence type="ECO:0000313" key="5">
    <source>
        <dbReference type="Proteomes" id="UP000193986"/>
    </source>
</evidence>
<dbReference type="InterPro" id="IPR029058">
    <property type="entry name" value="AB_hydrolase_fold"/>
</dbReference>
<feature type="compositionally biased region" description="Basic and acidic residues" evidence="2">
    <location>
        <begin position="47"/>
        <end position="62"/>
    </location>
</feature>
<gene>
    <name evidence="4" type="ORF">BCR39DRAFT_549240</name>
</gene>
<feature type="region of interest" description="Disordered" evidence="2">
    <location>
        <begin position="296"/>
        <end position="319"/>
    </location>
</feature>
<organism evidence="4 5">
    <name type="scientific">Naematelia encephala</name>
    <dbReference type="NCBI Taxonomy" id="71784"/>
    <lineage>
        <taxon>Eukaryota</taxon>
        <taxon>Fungi</taxon>
        <taxon>Dikarya</taxon>
        <taxon>Basidiomycota</taxon>
        <taxon>Agaricomycotina</taxon>
        <taxon>Tremellomycetes</taxon>
        <taxon>Tremellales</taxon>
        <taxon>Naemateliaceae</taxon>
        <taxon>Naematelia</taxon>
    </lineage>
</organism>
<feature type="region of interest" description="Disordered" evidence="2">
    <location>
        <begin position="1"/>
        <end position="82"/>
    </location>
</feature>
<dbReference type="AlphaFoldDB" id="A0A1Y2ALI0"/>
<dbReference type="Gene3D" id="3.40.50.1820">
    <property type="entry name" value="alpha/beta hydrolase"/>
    <property type="match status" value="1"/>
</dbReference>
<keyword evidence="5" id="KW-1185">Reference proteome</keyword>
<comment type="caution">
    <text evidence="4">The sequence shown here is derived from an EMBL/GenBank/DDBJ whole genome shotgun (WGS) entry which is preliminary data.</text>
</comment>
<dbReference type="PANTHER" id="PTHR11440">
    <property type="entry name" value="LECITHIN-CHOLESTEROL ACYLTRANSFERASE-RELATED"/>
    <property type="match status" value="1"/>
</dbReference>
<feature type="region of interest" description="Disordered" evidence="2">
    <location>
        <begin position="166"/>
        <end position="194"/>
    </location>
</feature>
<protein>
    <submittedName>
        <fullName evidence="4">Alpha/Beta hydrolase protein</fullName>
    </submittedName>
</protein>
<feature type="region of interest" description="Disordered" evidence="2">
    <location>
        <begin position="255"/>
        <end position="277"/>
    </location>
</feature>
<dbReference type="EMBL" id="MCFC01000079">
    <property type="protein sequence ID" value="ORY23428.1"/>
    <property type="molecule type" value="Genomic_DNA"/>
</dbReference>
<dbReference type="STRING" id="71784.A0A1Y2ALI0"/>
<dbReference type="OrthoDB" id="5592486at2759"/>